<reference evidence="10" key="3">
    <citation type="submission" date="2018-07" db="EMBL/GenBank/DDBJ databases">
        <title>WGS assembly of Glycine max.</title>
        <authorList>
            <person name="Schmutz J."/>
            <person name="Cannon S."/>
            <person name="Schlueter J."/>
            <person name="Ma J."/>
            <person name="Mitros T."/>
            <person name="Nelson W."/>
            <person name="Hyten D."/>
            <person name="Song Q."/>
            <person name="Thelen J."/>
            <person name="Cheng J."/>
            <person name="Xu D."/>
            <person name="Hellsten U."/>
            <person name="May G."/>
            <person name="Yu Y."/>
            <person name="Sakurai T."/>
            <person name="Umezawa T."/>
            <person name="Bhattacharyya M."/>
            <person name="Sandhu D."/>
            <person name="Valliyodan B."/>
            <person name="Lindquist E."/>
            <person name="Peto M."/>
            <person name="Grant D."/>
            <person name="Shu S."/>
            <person name="Goodstein D."/>
            <person name="Barry K."/>
            <person name="Futrell-Griggs M."/>
            <person name="Abernathy B."/>
            <person name="Du J."/>
            <person name="Tian Z."/>
            <person name="Zhu L."/>
            <person name="Gill N."/>
            <person name="Joshi T."/>
            <person name="Libault M."/>
            <person name="Sethuraman A."/>
            <person name="Zhang X."/>
            <person name="Shinozaki K."/>
            <person name="Nguyen H."/>
            <person name="Wing R."/>
            <person name="Cregan P."/>
            <person name="Specht J."/>
            <person name="Grimwood J."/>
            <person name="Rokhsar D."/>
            <person name="Stacey G."/>
            <person name="Shoemaker R."/>
            <person name="Jackson S."/>
        </authorList>
    </citation>
    <scope>NUCLEOTIDE SEQUENCE</scope>
    <source>
        <tissue evidence="10">Callus</tissue>
    </source>
</reference>
<dbReference type="GO" id="GO:0005886">
    <property type="term" value="C:plasma membrane"/>
    <property type="evidence" value="ECO:0000318"/>
    <property type="project" value="GO_Central"/>
</dbReference>
<proteinExistence type="predicted"/>
<evidence type="ECO:0000256" key="3">
    <source>
        <dbReference type="ARBA" id="ARBA00022692"/>
    </source>
</evidence>
<dbReference type="PANTHER" id="PTHR11972:SF155">
    <property type="entry name" value="FERRIC REDUCTION OXIDASE 8, MITOCHONDRIAL"/>
    <property type="match status" value="1"/>
</dbReference>
<dbReference type="PaxDb" id="3847-GLYMA05G02600.2"/>
<evidence type="ECO:0000313" key="12">
    <source>
        <dbReference type="Proteomes" id="UP000008827"/>
    </source>
</evidence>
<dbReference type="Pfam" id="PF08022">
    <property type="entry name" value="FAD_binding_8"/>
    <property type="match status" value="1"/>
</dbReference>
<accession>K7KMT4</accession>
<dbReference type="PRINTS" id="PR00466">
    <property type="entry name" value="GP91PHOX"/>
</dbReference>
<dbReference type="InterPro" id="IPR000778">
    <property type="entry name" value="Cyt_b245_heavy_chain"/>
</dbReference>
<keyword evidence="7 8" id="KW-0472">Membrane</keyword>
<comment type="subcellular location">
    <subcellularLocation>
        <location evidence="1">Membrane</location>
        <topology evidence="1">Multi-pass membrane protein</topology>
    </subcellularLocation>
</comment>
<dbReference type="STRING" id="3847.K7KMT4"/>
<dbReference type="Pfam" id="PF01794">
    <property type="entry name" value="Ferric_reduct"/>
    <property type="match status" value="1"/>
</dbReference>
<dbReference type="InParanoid" id="K7KMT4"/>
<dbReference type="SFLD" id="SFLDG01168">
    <property type="entry name" value="Ferric_reductase_subgroup_(FRE"/>
    <property type="match status" value="1"/>
</dbReference>
<organism evidence="11">
    <name type="scientific">Glycine max</name>
    <name type="common">Soybean</name>
    <name type="synonym">Glycine hispida</name>
    <dbReference type="NCBI Taxonomy" id="3847"/>
    <lineage>
        <taxon>Eukaryota</taxon>
        <taxon>Viridiplantae</taxon>
        <taxon>Streptophyta</taxon>
        <taxon>Embryophyta</taxon>
        <taxon>Tracheophyta</taxon>
        <taxon>Spermatophyta</taxon>
        <taxon>Magnoliopsida</taxon>
        <taxon>eudicotyledons</taxon>
        <taxon>Gunneridae</taxon>
        <taxon>Pentapetalae</taxon>
        <taxon>rosids</taxon>
        <taxon>fabids</taxon>
        <taxon>Fabales</taxon>
        <taxon>Fabaceae</taxon>
        <taxon>Papilionoideae</taxon>
        <taxon>50 kb inversion clade</taxon>
        <taxon>NPAAA clade</taxon>
        <taxon>indigoferoid/millettioid clade</taxon>
        <taxon>Phaseoleae</taxon>
        <taxon>Glycine</taxon>
        <taxon>Glycine subgen. Soja</taxon>
    </lineage>
</organism>
<feature type="domain" description="FAD-binding FR-type" evidence="9">
    <location>
        <begin position="278"/>
        <end position="403"/>
    </location>
</feature>
<gene>
    <name evidence="10" type="ORF">GLYMA_05G041200</name>
</gene>
<dbReference type="EnsemblPlants" id="KRH57132">
    <property type="protein sequence ID" value="KRH57132"/>
    <property type="gene ID" value="GLYMA_05G041200"/>
</dbReference>
<protein>
    <recommendedName>
        <fullName evidence="9">FAD-binding FR-type domain-containing protein</fullName>
    </recommendedName>
</protein>
<dbReference type="Proteomes" id="UP000008827">
    <property type="component" value="Chromosome 5"/>
</dbReference>
<evidence type="ECO:0000259" key="9">
    <source>
        <dbReference type="PROSITE" id="PS51384"/>
    </source>
</evidence>
<feature type="transmembrane region" description="Helical" evidence="8">
    <location>
        <begin position="549"/>
        <end position="571"/>
    </location>
</feature>
<feature type="transmembrane region" description="Helical" evidence="8">
    <location>
        <begin position="7"/>
        <end position="30"/>
    </location>
</feature>
<dbReference type="InterPro" id="IPR039261">
    <property type="entry name" value="FNR_nucleotide-bd"/>
</dbReference>
<dbReference type="EMBL" id="CM000838">
    <property type="protein sequence ID" value="KRH57132.1"/>
    <property type="molecule type" value="Genomic_DNA"/>
</dbReference>
<dbReference type="eggNOG" id="KOG0039">
    <property type="taxonomic scope" value="Eukaryota"/>
</dbReference>
<keyword evidence="6" id="KW-0560">Oxidoreductase</keyword>
<dbReference type="PROSITE" id="PS51384">
    <property type="entry name" value="FAD_FR"/>
    <property type="match status" value="1"/>
</dbReference>
<feature type="transmembrane region" description="Helical" evidence="8">
    <location>
        <begin position="505"/>
        <end position="529"/>
    </location>
</feature>
<evidence type="ECO:0000313" key="11">
    <source>
        <dbReference type="EnsemblPlants" id="KRH57132"/>
    </source>
</evidence>
<dbReference type="InterPro" id="IPR017927">
    <property type="entry name" value="FAD-bd_FR_type"/>
</dbReference>
<dbReference type="InterPro" id="IPR013112">
    <property type="entry name" value="FAD-bd_8"/>
</dbReference>
<dbReference type="FunFam" id="3.40.50.80:FF:000163">
    <property type="entry name" value="Ferric reductase-like transmembrane component with cytochrome b-245 motif"/>
    <property type="match status" value="1"/>
</dbReference>
<evidence type="ECO:0000256" key="5">
    <source>
        <dbReference type="ARBA" id="ARBA00022989"/>
    </source>
</evidence>
<keyword evidence="4" id="KW-0274">FAD</keyword>
<evidence type="ECO:0000256" key="6">
    <source>
        <dbReference type="ARBA" id="ARBA00023002"/>
    </source>
</evidence>
<dbReference type="GO" id="GO:0000293">
    <property type="term" value="F:ferric-chelate reductase activity"/>
    <property type="evidence" value="ECO:0000318"/>
    <property type="project" value="GO_Central"/>
</dbReference>
<dbReference type="SUPFAM" id="SSF52343">
    <property type="entry name" value="Ferredoxin reductase-like, C-terminal NADP-linked domain"/>
    <property type="match status" value="1"/>
</dbReference>
<reference evidence="11" key="2">
    <citation type="submission" date="2018-02" db="UniProtKB">
        <authorList>
            <consortium name="EnsemblPlants"/>
        </authorList>
    </citation>
    <scope>IDENTIFICATION</scope>
    <source>
        <strain evidence="11">Williams 82</strain>
    </source>
</reference>
<keyword evidence="12" id="KW-1185">Reference proteome</keyword>
<feature type="transmembrane region" description="Helical" evidence="8">
    <location>
        <begin position="180"/>
        <end position="201"/>
    </location>
</feature>
<dbReference type="SFLD" id="SFLDS00052">
    <property type="entry name" value="Ferric_Reductase_Domain"/>
    <property type="match status" value="1"/>
</dbReference>
<evidence type="ECO:0000256" key="4">
    <source>
        <dbReference type="ARBA" id="ARBA00022827"/>
    </source>
</evidence>
<keyword evidence="3 8" id="KW-0812">Transmembrane</keyword>
<keyword evidence="2" id="KW-0285">Flavoprotein</keyword>
<evidence type="ECO:0000256" key="1">
    <source>
        <dbReference type="ARBA" id="ARBA00004141"/>
    </source>
</evidence>
<name>K7KMT4_SOYBN</name>
<dbReference type="Gene3D" id="3.40.50.80">
    <property type="entry name" value="Nucleotide-binding domain of ferredoxin-NADP reductase (FNR) module"/>
    <property type="match status" value="1"/>
</dbReference>
<dbReference type="AlphaFoldDB" id="K7KMT4"/>
<keyword evidence="5 8" id="KW-1133">Transmembrane helix</keyword>
<dbReference type="OMA" id="NFEADIF"/>
<evidence type="ECO:0000313" key="10">
    <source>
        <dbReference type="EMBL" id="KRH57132.1"/>
    </source>
</evidence>
<dbReference type="InterPro" id="IPR050369">
    <property type="entry name" value="RBOH/FRE"/>
</dbReference>
<reference evidence="10 11" key="1">
    <citation type="journal article" date="2010" name="Nature">
        <title>Genome sequence of the palaeopolyploid soybean.</title>
        <authorList>
            <person name="Schmutz J."/>
            <person name="Cannon S.B."/>
            <person name="Schlueter J."/>
            <person name="Ma J."/>
            <person name="Mitros T."/>
            <person name="Nelson W."/>
            <person name="Hyten D.L."/>
            <person name="Song Q."/>
            <person name="Thelen J.J."/>
            <person name="Cheng J."/>
            <person name="Xu D."/>
            <person name="Hellsten U."/>
            <person name="May G.D."/>
            <person name="Yu Y."/>
            <person name="Sakurai T."/>
            <person name="Umezawa T."/>
            <person name="Bhattacharyya M.K."/>
            <person name="Sandhu D."/>
            <person name="Valliyodan B."/>
            <person name="Lindquist E."/>
            <person name="Peto M."/>
            <person name="Grant D."/>
            <person name="Shu S."/>
            <person name="Goodstein D."/>
            <person name="Barry K."/>
            <person name="Futrell-Griggs M."/>
            <person name="Abernathy B."/>
            <person name="Du J."/>
            <person name="Tian Z."/>
            <person name="Zhu L."/>
            <person name="Gill N."/>
            <person name="Joshi T."/>
            <person name="Libault M."/>
            <person name="Sethuraman A."/>
            <person name="Zhang X.-C."/>
            <person name="Shinozaki K."/>
            <person name="Nguyen H.T."/>
            <person name="Wing R.A."/>
            <person name="Cregan P."/>
            <person name="Specht J."/>
            <person name="Grimwood J."/>
            <person name="Rokhsar D."/>
            <person name="Stacey G."/>
            <person name="Shoemaker R.C."/>
            <person name="Jackson S.A."/>
        </authorList>
    </citation>
    <scope>NUCLEOTIDE SEQUENCE [LARGE SCALE GENOMIC DNA]</scope>
    <source>
        <strain evidence="11">cv. Williams 82</strain>
        <tissue evidence="10">Callus</tissue>
    </source>
</reference>
<dbReference type="CDD" id="cd06186">
    <property type="entry name" value="NOX_Duox_like_FAD_NADP"/>
    <property type="match status" value="1"/>
</dbReference>
<evidence type="ECO:0000256" key="2">
    <source>
        <dbReference type="ARBA" id="ARBA00022630"/>
    </source>
</evidence>
<dbReference type="PANTHER" id="PTHR11972">
    <property type="entry name" value="NADPH OXIDASE"/>
    <property type="match status" value="1"/>
</dbReference>
<dbReference type="HOGENOM" id="CLU_014777_1_0_1"/>
<evidence type="ECO:0000256" key="7">
    <source>
        <dbReference type="ARBA" id="ARBA00023136"/>
    </source>
</evidence>
<feature type="transmembrane region" description="Helical" evidence="8">
    <location>
        <begin position="139"/>
        <end position="159"/>
    </location>
</feature>
<feature type="transmembrane region" description="Helical" evidence="8">
    <location>
        <begin position="249"/>
        <end position="266"/>
    </location>
</feature>
<feature type="transmembrane region" description="Helical" evidence="8">
    <location>
        <begin position="50"/>
        <end position="76"/>
    </location>
</feature>
<feature type="transmembrane region" description="Helical" evidence="8">
    <location>
        <begin position="221"/>
        <end position="237"/>
    </location>
</feature>
<evidence type="ECO:0000256" key="8">
    <source>
        <dbReference type="SAM" id="Phobius"/>
    </source>
</evidence>
<feature type="transmembrane region" description="Helical" evidence="8">
    <location>
        <begin position="107"/>
        <end position="127"/>
    </location>
</feature>
<sequence>MACSTTLLAAILKLLIIFLFAGWVSLWLLKPTQIWTTKWKHAEDSANDTIFGYYGLSFAVYTFPIVAIAILGLLLLDLKAGYQRSRSARSPSKSNFFSNPLVVNNTLRILSSIEILVAFLFIVFLAWTYYSWQLKYHKIAIRFGLLAEPCMALLLLPILRGLAVFRILGIQFEASVRYHTWVGTAMIIFATIHCASTLLVWGISHHIQDEIWKWQKTGRKYLAGEIACVVGLVIWVTSLPQIRRRKFEIFYYTHHLYAFFPVFFLFHAGDRHFYPVFPGIFLFSLDKLIRIIQSSPKTCMVSARIFPSRAVELILPEDPGMKYNPTCVIYLKIPTISHLQWHSFSIISSSRADDHILSVIIKCEGWWANSLYDLIHAELDKTADTRKGIPVAIEGPYGPASLDFLRYDSLLLVAGGSGITPFLSILAETDSSTSKNFCLLHPISHLLLNQSTEKFHLNLKLFVTQETQAGVGIRELLNEFFKVRILQVNIMCSNYAADGPESPSWMAAIAGFCSITFLIFLICFNRIIIHSGKHSKMAKEKTPSWAVDLLLIAAFILALACSASVAAILRWRRPRKGIPQRSHREINPLDLNTFGKLRNEIGGSNSGVLVCGPESMKESVAFACQQESECFKVSGKRTESCFTFHSLNFTL</sequence>
<dbReference type="FunCoup" id="K7KMT4">
    <property type="interactions" value="81"/>
</dbReference>
<dbReference type="InterPro" id="IPR013130">
    <property type="entry name" value="Fe3_Rdtase_TM_dom"/>
</dbReference>
<dbReference type="Gramene" id="KRH57132">
    <property type="protein sequence ID" value="KRH57132"/>
    <property type="gene ID" value="GLYMA_05G041200"/>
</dbReference>